<name>A0ABP8YJT5_9MICO</name>
<gene>
    <name evidence="2" type="ORF">GCM10023216_23610</name>
</gene>
<sequence>MTGALLDERVAFVRQVRRAATARATRAIAEPLVVVGLGFWVVVGLAGVVVPQIVDRAGNQMDTGVLGTGGYSARWFAFALGLIMVATIAPNHVAAGGTRRSLFRGSLLAAAVGGVFNGLAYAVAKLAERSYFDALGWTWEAPEFLVFGGRSGFTLTVVAAGLAIAAYVLVGIAVAIGYLHHGPWRGTLLLVPNAAVLALAEVATRTERFLEPLGPELTGATAVAATLVATSAVVVIAAGWLRLNLRTLPIRPSR</sequence>
<feature type="transmembrane region" description="Helical" evidence="1">
    <location>
        <begin position="32"/>
        <end position="54"/>
    </location>
</feature>
<feature type="transmembrane region" description="Helical" evidence="1">
    <location>
        <begin position="223"/>
        <end position="245"/>
    </location>
</feature>
<dbReference type="Proteomes" id="UP001500956">
    <property type="component" value="Unassembled WGS sequence"/>
</dbReference>
<protein>
    <submittedName>
        <fullName evidence="2">Uncharacterized protein</fullName>
    </submittedName>
</protein>
<feature type="transmembrane region" description="Helical" evidence="1">
    <location>
        <begin position="106"/>
        <end position="124"/>
    </location>
</feature>
<organism evidence="2 3">
    <name type="scientific">Isoptericola chiayiensis</name>
    <dbReference type="NCBI Taxonomy" id="579446"/>
    <lineage>
        <taxon>Bacteria</taxon>
        <taxon>Bacillati</taxon>
        <taxon>Actinomycetota</taxon>
        <taxon>Actinomycetes</taxon>
        <taxon>Micrococcales</taxon>
        <taxon>Promicromonosporaceae</taxon>
        <taxon>Isoptericola</taxon>
    </lineage>
</organism>
<dbReference type="RefSeq" id="WP_172148985.1">
    <property type="nucleotide sequence ID" value="NZ_BAABID010000010.1"/>
</dbReference>
<feature type="transmembrane region" description="Helical" evidence="1">
    <location>
        <begin position="186"/>
        <end position="203"/>
    </location>
</feature>
<evidence type="ECO:0000313" key="3">
    <source>
        <dbReference type="Proteomes" id="UP001500956"/>
    </source>
</evidence>
<feature type="transmembrane region" description="Helical" evidence="1">
    <location>
        <begin position="153"/>
        <end position="179"/>
    </location>
</feature>
<keyword evidence="1" id="KW-0812">Transmembrane</keyword>
<reference evidence="3" key="1">
    <citation type="journal article" date="2019" name="Int. J. Syst. Evol. Microbiol.">
        <title>The Global Catalogue of Microorganisms (GCM) 10K type strain sequencing project: providing services to taxonomists for standard genome sequencing and annotation.</title>
        <authorList>
            <consortium name="The Broad Institute Genomics Platform"/>
            <consortium name="The Broad Institute Genome Sequencing Center for Infectious Disease"/>
            <person name="Wu L."/>
            <person name="Ma J."/>
        </authorList>
    </citation>
    <scope>NUCLEOTIDE SEQUENCE [LARGE SCALE GENOMIC DNA]</scope>
    <source>
        <strain evidence="3">JCM 18063</strain>
    </source>
</reference>
<dbReference type="EMBL" id="BAABID010000010">
    <property type="protein sequence ID" value="GAA4730973.1"/>
    <property type="molecule type" value="Genomic_DNA"/>
</dbReference>
<feature type="transmembrane region" description="Helical" evidence="1">
    <location>
        <begin position="74"/>
        <end position="94"/>
    </location>
</feature>
<keyword evidence="1" id="KW-0472">Membrane</keyword>
<evidence type="ECO:0000313" key="2">
    <source>
        <dbReference type="EMBL" id="GAA4730973.1"/>
    </source>
</evidence>
<accession>A0ABP8YJT5</accession>
<keyword evidence="1" id="KW-1133">Transmembrane helix</keyword>
<keyword evidence="3" id="KW-1185">Reference proteome</keyword>
<comment type="caution">
    <text evidence="2">The sequence shown here is derived from an EMBL/GenBank/DDBJ whole genome shotgun (WGS) entry which is preliminary data.</text>
</comment>
<evidence type="ECO:0000256" key="1">
    <source>
        <dbReference type="SAM" id="Phobius"/>
    </source>
</evidence>
<proteinExistence type="predicted"/>